<dbReference type="GO" id="GO:0071978">
    <property type="term" value="P:bacterial-type flagellum-dependent swarming motility"/>
    <property type="evidence" value="ECO:0007669"/>
    <property type="project" value="TreeGrafter"/>
</dbReference>
<protein>
    <recommendedName>
        <fullName evidence="3 7">Flagellar basal-body rod protein FlgG</fullName>
    </recommendedName>
    <alternativeName>
        <fullName evidence="6 8">Distal rod protein</fullName>
    </alternativeName>
</protein>
<keyword evidence="13" id="KW-1185">Reference proteome</keyword>
<dbReference type="InterPro" id="IPR001444">
    <property type="entry name" value="Flag_bb_rod_N"/>
</dbReference>
<dbReference type="PANTHER" id="PTHR30435">
    <property type="entry name" value="FLAGELLAR PROTEIN"/>
    <property type="match status" value="1"/>
</dbReference>
<dbReference type="AlphaFoldDB" id="A0A1M4N598"/>
<comment type="subcellular location">
    <subcellularLocation>
        <location evidence="1 8">Bacterial flagellum basal body</location>
    </subcellularLocation>
</comment>
<name>A0A1M4N598_9RHOB</name>
<proteinExistence type="inferred from homology"/>
<dbReference type="Pfam" id="PF00460">
    <property type="entry name" value="Flg_bb_rod"/>
    <property type="match status" value="1"/>
</dbReference>
<dbReference type="PROSITE" id="PS00588">
    <property type="entry name" value="FLAGELLA_BB_ROD"/>
    <property type="match status" value="1"/>
</dbReference>
<organism evidence="12 13">
    <name type="scientific">Donghicola eburneus</name>
    <dbReference type="NCBI Taxonomy" id="393278"/>
    <lineage>
        <taxon>Bacteria</taxon>
        <taxon>Pseudomonadati</taxon>
        <taxon>Pseudomonadota</taxon>
        <taxon>Alphaproteobacteria</taxon>
        <taxon>Rhodobacterales</taxon>
        <taxon>Roseobacteraceae</taxon>
        <taxon>Donghicola</taxon>
    </lineage>
</organism>
<dbReference type="NCBIfam" id="TIGR02488">
    <property type="entry name" value="flgG_G_neg"/>
    <property type="match status" value="1"/>
</dbReference>
<evidence type="ECO:0000256" key="1">
    <source>
        <dbReference type="ARBA" id="ARBA00004117"/>
    </source>
</evidence>
<feature type="domain" description="Flagellar basal-body/hook protein C-terminal" evidence="10">
    <location>
        <begin position="216"/>
        <end position="260"/>
    </location>
</feature>
<evidence type="ECO:0000259" key="10">
    <source>
        <dbReference type="Pfam" id="PF06429"/>
    </source>
</evidence>
<keyword evidence="12" id="KW-0282">Flagellum</keyword>
<dbReference type="InterPro" id="IPR037925">
    <property type="entry name" value="FlgE/F/G-like"/>
</dbReference>
<reference evidence="13" key="1">
    <citation type="submission" date="2016-09" db="EMBL/GenBank/DDBJ databases">
        <authorList>
            <person name="Wibberg D."/>
        </authorList>
    </citation>
    <scope>NUCLEOTIDE SEQUENCE [LARGE SCALE GENOMIC DNA]</scope>
</reference>
<dbReference type="InterPro" id="IPR012834">
    <property type="entry name" value="FlgG_G_neg"/>
</dbReference>
<dbReference type="InterPro" id="IPR010930">
    <property type="entry name" value="Flg_bb/hook_C_dom"/>
</dbReference>
<dbReference type="InterPro" id="IPR019776">
    <property type="entry name" value="Flagellar_basal_body_rod_CS"/>
</dbReference>
<feature type="domain" description="Flagellar hook protein FlgE/F/G-like D1" evidence="11">
    <location>
        <begin position="97"/>
        <end position="160"/>
    </location>
</feature>
<dbReference type="Proteomes" id="UP000184085">
    <property type="component" value="Unassembled WGS sequence"/>
</dbReference>
<dbReference type="PANTHER" id="PTHR30435:SF19">
    <property type="entry name" value="FLAGELLAR BASAL-BODY ROD PROTEIN FLGG"/>
    <property type="match status" value="1"/>
</dbReference>
<dbReference type="InterPro" id="IPR020013">
    <property type="entry name" value="Flagellar_FlgE/F/G"/>
</dbReference>
<evidence type="ECO:0000256" key="4">
    <source>
        <dbReference type="ARBA" id="ARBA00023143"/>
    </source>
</evidence>
<dbReference type="RefSeq" id="WP_072708399.1">
    <property type="nucleotide sequence ID" value="NZ_FMJB01000063.1"/>
</dbReference>
<dbReference type="Pfam" id="PF06429">
    <property type="entry name" value="Flg_bbr_C"/>
    <property type="match status" value="1"/>
</dbReference>
<evidence type="ECO:0000256" key="2">
    <source>
        <dbReference type="ARBA" id="ARBA00009677"/>
    </source>
</evidence>
<evidence type="ECO:0000256" key="8">
    <source>
        <dbReference type="RuleBase" id="RU362116"/>
    </source>
</evidence>
<feature type="domain" description="Flagellar basal body rod protein N-terminal" evidence="9">
    <location>
        <begin position="6"/>
        <end position="36"/>
    </location>
</feature>
<sequence length="262" mass="27763">MSSASMHVAKTGLNAQQARIQVISNNLANVNTTGFKRDRANFETLLYQTWKSGGAQTSEATQLTSASAVGTGVRMVNTQKLHSQGSLVNTGNNLDIAINGQGFFQVLLPDGQIGYTRDGTFSRNAEGTMTTSSGYVVQPEIQIPADAMEINISADGIVSVTTPGNNIYQEVGQLTLATFSNPAGLDSRGENFLVETPASGAPIVANPVADGMGSLMQGTLESSNVNVVQELVDMIEAQRAYELNSKSISASDEMMQYLSNKL</sequence>
<evidence type="ECO:0000259" key="11">
    <source>
        <dbReference type="Pfam" id="PF22692"/>
    </source>
</evidence>
<dbReference type="EMBL" id="FMJB01000063">
    <property type="protein sequence ID" value="SCM69135.1"/>
    <property type="molecule type" value="Genomic_DNA"/>
</dbReference>
<keyword evidence="12" id="KW-0969">Cilium</keyword>
<evidence type="ECO:0000256" key="6">
    <source>
        <dbReference type="ARBA" id="ARBA00032912"/>
    </source>
</evidence>
<dbReference type="InterPro" id="IPR053967">
    <property type="entry name" value="LlgE_F_G-like_D1"/>
</dbReference>
<evidence type="ECO:0000313" key="13">
    <source>
        <dbReference type="Proteomes" id="UP000184085"/>
    </source>
</evidence>
<comment type="similarity">
    <text evidence="2 8">Belongs to the flagella basal body rod proteins family.</text>
</comment>
<evidence type="ECO:0000256" key="5">
    <source>
        <dbReference type="ARBA" id="ARBA00025933"/>
    </source>
</evidence>
<evidence type="ECO:0000313" key="12">
    <source>
        <dbReference type="EMBL" id="SCM69135.1"/>
    </source>
</evidence>
<gene>
    <name evidence="12" type="primary">flgG1</name>
    <name evidence="12" type="ORF">KARMA_3368</name>
</gene>
<dbReference type="SUPFAM" id="SSF117143">
    <property type="entry name" value="Flagellar hook protein flgE"/>
    <property type="match status" value="1"/>
</dbReference>
<comment type="subunit">
    <text evidence="5 8">The basal body constitutes a major portion of the flagellar organelle and consists of four rings (L,P,S, and M) mounted on a central rod. The rod consists of about 26 subunits of FlgG in the distal portion, and FlgB, FlgC and FlgF are thought to build up the proximal portion of the rod with about 6 subunits each.</text>
</comment>
<keyword evidence="4 8" id="KW-0975">Bacterial flagellum</keyword>
<accession>A0A1M4N598</accession>
<dbReference type="GO" id="GO:0009426">
    <property type="term" value="C:bacterial-type flagellum basal body, distal rod"/>
    <property type="evidence" value="ECO:0007669"/>
    <property type="project" value="UniProtKB-UniRule"/>
</dbReference>
<evidence type="ECO:0000259" key="9">
    <source>
        <dbReference type="Pfam" id="PF00460"/>
    </source>
</evidence>
<evidence type="ECO:0000256" key="3">
    <source>
        <dbReference type="ARBA" id="ARBA00017948"/>
    </source>
</evidence>
<evidence type="ECO:0000256" key="7">
    <source>
        <dbReference type="NCBIfam" id="TIGR02488"/>
    </source>
</evidence>
<dbReference type="NCBIfam" id="TIGR03506">
    <property type="entry name" value="FlgEFG_subfam"/>
    <property type="match status" value="2"/>
</dbReference>
<keyword evidence="12" id="KW-0966">Cell projection</keyword>
<dbReference type="Pfam" id="PF22692">
    <property type="entry name" value="LlgE_F_G_D1"/>
    <property type="match status" value="1"/>
</dbReference>